<keyword evidence="2" id="KW-1185">Reference proteome</keyword>
<dbReference type="Proteomes" id="UP000215459">
    <property type="component" value="Unassembled WGS sequence"/>
</dbReference>
<reference evidence="1 2" key="1">
    <citation type="submission" date="2017-07" db="EMBL/GenBank/DDBJ databases">
        <title>The genome sequence of Paludifilum halophilum highlights mechanisms for microbial adaptation to high salt environemnts.</title>
        <authorList>
            <person name="Belbahri L."/>
        </authorList>
    </citation>
    <scope>NUCLEOTIDE SEQUENCE [LARGE SCALE GENOMIC DNA]</scope>
    <source>
        <strain evidence="1 2">DSM 102817</strain>
    </source>
</reference>
<dbReference type="AlphaFoldDB" id="A0A235BAD5"/>
<dbReference type="EMBL" id="NOWF01000002">
    <property type="protein sequence ID" value="OYD08847.1"/>
    <property type="molecule type" value="Genomic_DNA"/>
</dbReference>
<gene>
    <name evidence="1" type="ORF">CHM34_03405</name>
</gene>
<accession>A0A235BAD5</accession>
<dbReference type="RefSeq" id="WP_094263195.1">
    <property type="nucleotide sequence ID" value="NZ_NOWF01000002.1"/>
</dbReference>
<organism evidence="1 2">
    <name type="scientific">Paludifilum halophilum</name>
    <dbReference type="NCBI Taxonomy" id="1642702"/>
    <lineage>
        <taxon>Bacteria</taxon>
        <taxon>Bacillati</taxon>
        <taxon>Bacillota</taxon>
        <taxon>Bacilli</taxon>
        <taxon>Bacillales</taxon>
        <taxon>Thermoactinomycetaceae</taxon>
        <taxon>Paludifilum</taxon>
    </lineage>
</organism>
<evidence type="ECO:0000313" key="2">
    <source>
        <dbReference type="Proteomes" id="UP000215459"/>
    </source>
</evidence>
<proteinExistence type="predicted"/>
<evidence type="ECO:0000313" key="1">
    <source>
        <dbReference type="EMBL" id="OYD08847.1"/>
    </source>
</evidence>
<comment type="caution">
    <text evidence="1">The sequence shown here is derived from an EMBL/GenBank/DDBJ whole genome shotgun (WGS) entry which is preliminary data.</text>
</comment>
<protein>
    <submittedName>
        <fullName evidence="1">Uncharacterized protein</fullName>
    </submittedName>
</protein>
<name>A0A235BAD5_9BACL</name>
<sequence length="77" mass="8894">MKRRSTVSILLLVGSAVAWLLSRNRRGTRTWLNRLMAGRAAGRIKQPRWMRKAGLHLTLGRIASMAFGRRLIRRLVR</sequence>